<accession>A0A1F8BK34</accession>
<evidence type="ECO:0000256" key="1">
    <source>
        <dbReference type="SAM" id="Phobius"/>
    </source>
</evidence>
<keyword evidence="1" id="KW-0812">Transmembrane</keyword>
<organism evidence="2 3">
    <name type="scientific">Candidatus Woesebacteria bacterium RIFCSPLOWO2_01_FULL_39_25</name>
    <dbReference type="NCBI Taxonomy" id="1802521"/>
    <lineage>
        <taxon>Bacteria</taxon>
        <taxon>Candidatus Woeseibacteriota</taxon>
    </lineage>
</organism>
<name>A0A1F8BK34_9BACT</name>
<reference evidence="2 3" key="1">
    <citation type="journal article" date="2016" name="Nat. Commun.">
        <title>Thousands of microbial genomes shed light on interconnected biogeochemical processes in an aquifer system.</title>
        <authorList>
            <person name="Anantharaman K."/>
            <person name="Brown C.T."/>
            <person name="Hug L.A."/>
            <person name="Sharon I."/>
            <person name="Castelle C.J."/>
            <person name="Probst A.J."/>
            <person name="Thomas B.C."/>
            <person name="Singh A."/>
            <person name="Wilkins M.J."/>
            <person name="Karaoz U."/>
            <person name="Brodie E.L."/>
            <person name="Williams K.H."/>
            <person name="Hubbard S.S."/>
            <person name="Banfield J.F."/>
        </authorList>
    </citation>
    <scope>NUCLEOTIDE SEQUENCE [LARGE SCALE GENOMIC DNA]</scope>
</reference>
<sequence>MVFLYADVEQKKTYLDEVEKLWWSLSMAILLFVMLTFAILISSATNILGLKEALGTAFILWVLLAIIGKRMTS</sequence>
<evidence type="ECO:0000313" key="3">
    <source>
        <dbReference type="Proteomes" id="UP000176725"/>
    </source>
</evidence>
<feature type="transmembrane region" description="Helical" evidence="1">
    <location>
        <begin position="21"/>
        <end position="41"/>
    </location>
</feature>
<feature type="transmembrane region" description="Helical" evidence="1">
    <location>
        <begin position="47"/>
        <end position="67"/>
    </location>
</feature>
<keyword evidence="1" id="KW-1133">Transmembrane helix</keyword>
<dbReference type="Proteomes" id="UP000176725">
    <property type="component" value="Unassembled WGS sequence"/>
</dbReference>
<keyword evidence="1" id="KW-0472">Membrane</keyword>
<comment type="caution">
    <text evidence="2">The sequence shown here is derived from an EMBL/GenBank/DDBJ whole genome shotgun (WGS) entry which is preliminary data.</text>
</comment>
<evidence type="ECO:0000313" key="2">
    <source>
        <dbReference type="EMBL" id="OGM64434.1"/>
    </source>
</evidence>
<gene>
    <name evidence="2" type="ORF">A2893_01020</name>
</gene>
<proteinExistence type="predicted"/>
<protein>
    <submittedName>
        <fullName evidence="2">Uncharacterized protein</fullName>
    </submittedName>
</protein>
<dbReference type="EMBL" id="MGHH01000010">
    <property type="protein sequence ID" value="OGM64434.1"/>
    <property type="molecule type" value="Genomic_DNA"/>
</dbReference>
<dbReference type="AlphaFoldDB" id="A0A1F8BK34"/>